<reference evidence="3 4" key="1">
    <citation type="journal article" date="2013" name="Int. J. Syst. Evol. Microbiol.">
        <title>Sphingomonas kyungheensis sp. nov., a bacterium with ginsenoside-converting activity isolated from soil of a ginseng field.</title>
        <authorList>
            <person name="Son H.M."/>
            <person name="Yang J.E."/>
            <person name="Park Y."/>
            <person name="Han C.K."/>
            <person name="Kim S.G."/>
            <person name="Kook M."/>
            <person name="Yi T.H."/>
        </authorList>
    </citation>
    <scope>NUCLEOTIDE SEQUENCE [LARGE SCALE GENOMIC DNA]</scope>
    <source>
        <strain evidence="3 4">LMG 26582</strain>
    </source>
</reference>
<feature type="region of interest" description="Disordered" evidence="1">
    <location>
        <begin position="105"/>
        <end position="137"/>
    </location>
</feature>
<evidence type="ECO:0000313" key="4">
    <source>
        <dbReference type="Proteomes" id="UP001367771"/>
    </source>
</evidence>
<name>A0ABU8GYK0_9SPHN</name>
<feature type="region of interest" description="Disordered" evidence="1">
    <location>
        <begin position="180"/>
        <end position="265"/>
    </location>
</feature>
<keyword evidence="4" id="KW-1185">Reference proteome</keyword>
<feature type="compositionally biased region" description="Acidic residues" evidence="1">
    <location>
        <begin position="188"/>
        <end position="206"/>
    </location>
</feature>
<feature type="transmembrane region" description="Helical" evidence="2">
    <location>
        <begin position="59"/>
        <end position="81"/>
    </location>
</feature>
<proteinExistence type="predicted"/>
<keyword evidence="2" id="KW-0472">Membrane</keyword>
<feature type="compositionally biased region" description="Low complexity" evidence="1">
    <location>
        <begin position="112"/>
        <end position="122"/>
    </location>
</feature>
<dbReference type="EMBL" id="JBBBDM010000001">
    <property type="protein sequence ID" value="MEI5685923.1"/>
    <property type="molecule type" value="Genomic_DNA"/>
</dbReference>
<sequence>MTARSTAWIAPTGGIAGGIAVAALFLLVPQTVLEDWVWQSGMPALIAAAAPPLGATARALLALGGGLVTAAVAWSALFLLFGAGGLFARTAAADTGVPVLRRADAHPDAPARRPMSAADLGTPLPPPTPPAAADEPPVVQSIPVDLNQPLAAYHPGALPDVPREPVRPVMPLRPPVSVVEPEPVAIEPEPEPEPEPEVKPEDEESVEAAPAITEPVAEPIVEAPAASPAPAPAPAPASAPAPAEVPSIESLLDRLERGTRQRRRA</sequence>
<feature type="compositionally biased region" description="Low complexity" evidence="1">
    <location>
        <begin position="240"/>
        <end position="250"/>
    </location>
</feature>
<protein>
    <submittedName>
        <fullName evidence="3">Uncharacterized protein</fullName>
    </submittedName>
</protein>
<accession>A0ABU8GYK0</accession>
<dbReference type="Proteomes" id="UP001367771">
    <property type="component" value="Unassembled WGS sequence"/>
</dbReference>
<evidence type="ECO:0000256" key="1">
    <source>
        <dbReference type="SAM" id="MobiDB-lite"/>
    </source>
</evidence>
<keyword evidence="2" id="KW-0812">Transmembrane</keyword>
<evidence type="ECO:0000256" key="2">
    <source>
        <dbReference type="SAM" id="Phobius"/>
    </source>
</evidence>
<comment type="caution">
    <text evidence="3">The sequence shown here is derived from an EMBL/GenBank/DDBJ whole genome shotgun (WGS) entry which is preliminary data.</text>
</comment>
<keyword evidence="2" id="KW-1133">Transmembrane helix</keyword>
<evidence type="ECO:0000313" key="3">
    <source>
        <dbReference type="EMBL" id="MEI5685923.1"/>
    </source>
</evidence>
<feature type="compositionally biased region" description="Pro residues" evidence="1">
    <location>
        <begin position="227"/>
        <end position="239"/>
    </location>
</feature>
<feature type="transmembrane region" description="Helical" evidence="2">
    <location>
        <begin position="7"/>
        <end position="28"/>
    </location>
</feature>
<gene>
    <name evidence="3" type="ORF">V8201_02395</name>
</gene>
<feature type="compositionally biased region" description="Low complexity" evidence="1">
    <location>
        <begin position="214"/>
        <end position="226"/>
    </location>
</feature>
<organism evidence="3 4">
    <name type="scientific">Sphingomonas kyungheensis</name>
    <dbReference type="NCBI Taxonomy" id="1069987"/>
    <lineage>
        <taxon>Bacteria</taxon>
        <taxon>Pseudomonadati</taxon>
        <taxon>Pseudomonadota</taxon>
        <taxon>Alphaproteobacteria</taxon>
        <taxon>Sphingomonadales</taxon>
        <taxon>Sphingomonadaceae</taxon>
        <taxon>Sphingomonas</taxon>
    </lineage>
</organism>